<name>A0A1M6E5H9_9BACT</name>
<organism evidence="1 2">
    <name type="scientific">Desulfatibacillum alkenivorans DSM 16219</name>
    <dbReference type="NCBI Taxonomy" id="1121393"/>
    <lineage>
        <taxon>Bacteria</taxon>
        <taxon>Pseudomonadati</taxon>
        <taxon>Thermodesulfobacteriota</taxon>
        <taxon>Desulfobacteria</taxon>
        <taxon>Desulfobacterales</taxon>
        <taxon>Desulfatibacillaceae</taxon>
        <taxon>Desulfatibacillum</taxon>
    </lineage>
</organism>
<accession>A0A1M6E5H9</accession>
<dbReference type="EMBL" id="FQZU01000002">
    <property type="protein sequence ID" value="SHI80665.1"/>
    <property type="molecule type" value="Genomic_DNA"/>
</dbReference>
<gene>
    <name evidence="1" type="ORF">SAMN02745216_00560</name>
</gene>
<dbReference type="PROSITE" id="PS51257">
    <property type="entry name" value="PROKAR_LIPOPROTEIN"/>
    <property type="match status" value="1"/>
</dbReference>
<dbReference type="STRING" id="1121393.SAMN02745216_00560"/>
<dbReference type="Proteomes" id="UP000183994">
    <property type="component" value="Unassembled WGS sequence"/>
</dbReference>
<keyword evidence="2" id="KW-1185">Reference proteome</keyword>
<dbReference type="OrthoDB" id="6396860at2"/>
<evidence type="ECO:0000313" key="1">
    <source>
        <dbReference type="EMBL" id="SHI80665.1"/>
    </source>
</evidence>
<dbReference type="RefSeq" id="WP_139264589.1">
    <property type="nucleotide sequence ID" value="NZ_FQZU01000002.1"/>
</dbReference>
<dbReference type="AlphaFoldDB" id="A0A1M6E5H9"/>
<sequence>MKKVAASIVVLAVLLGCAIAGGQWHLNQRAEKELTKGLEKAGIPADVQCDKASVNLFTGAAHFRGLKFITAKSPEPISIDKAIIHSFRWGVSDPGKQHFELIGMKSEAGGAEYIARAQAAGLDPEALSWNLECAYDYAKDKKTLDINTLRITEDQMGTLEMDFHFCNLNLPEEKVSRLQAYMTALKVLSEAKVVGASLTYKDPRLLVLAMEQAAKEQGMTIAEVKAEMIEALDAQMTGDESPAVKAITEELKKFVNDPKSLTIRLSPPEPFGMLEMQAVTTVDDKLRIAGVEVNA</sequence>
<evidence type="ECO:0000313" key="2">
    <source>
        <dbReference type="Proteomes" id="UP000183994"/>
    </source>
</evidence>
<proteinExistence type="predicted"/>
<protein>
    <recommendedName>
        <fullName evidence="3">DUF945 domain-containing protein</fullName>
    </recommendedName>
</protein>
<reference evidence="2" key="1">
    <citation type="submission" date="2016-11" db="EMBL/GenBank/DDBJ databases">
        <authorList>
            <person name="Varghese N."/>
            <person name="Submissions S."/>
        </authorList>
    </citation>
    <scope>NUCLEOTIDE SEQUENCE [LARGE SCALE GENOMIC DNA]</scope>
    <source>
        <strain evidence="2">DSM 16219</strain>
    </source>
</reference>
<evidence type="ECO:0008006" key="3">
    <source>
        <dbReference type="Google" id="ProtNLM"/>
    </source>
</evidence>